<name>A0AAV5KCL6_9ROSI</name>
<organism evidence="1 2">
    <name type="scientific">Rubroshorea leprosula</name>
    <dbReference type="NCBI Taxonomy" id="152421"/>
    <lineage>
        <taxon>Eukaryota</taxon>
        <taxon>Viridiplantae</taxon>
        <taxon>Streptophyta</taxon>
        <taxon>Embryophyta</taxon>
        <taxon>Tracheophyta</taxon>
        <taxon>Spermatophyta</taxon>
        <taxon>Magnoliopsida</taxon>
        <taxon>eudicotyledons</taxon>
        <taxon>Gunneridae</taxon>
        <taxon>Pentapetalae</taxon>
        <taxon>rosids</taxon>
        <taxon>malvids</taxon>
        <taxon>Malvales</taxon>
        <taxon>Dipterocarpaceae</taxon>
        <taxon>Rubroshorea</taxon>
    </lineage>
</organism>
<comment type="caution">
    <text evidence="1">The sequence shown here is derived from an EMBL/GenBank/DDBJ whole genome shotgun (WGS) entry which is preliminary data.</text>
</comment>
<evidence type="ECO:0000313" key="2">
    <source>
        <dbReference type="Proteomes" id="UP001054252"/>
    </source>
</evidence>
<evidence type="ECO:0000313" key="1">
    <source>
        <dbReference type="EMBL" id="GKV22311.1"/>
    </source>
</evidence>
<keyword evidence="2" id="KW-1185">Reference proteome</keyword>
<gene>
    <name evidence="1" type="ORF">SLEP1_g32192</name>
</gene>
<reference evidence="1 2" key="1">
    <citation type="journal article" date="2021" name="Commun. Biol.">
        <title>The genome of Shorea leprosula (Dipterocarpaceae) highlights the ecological relevance of drought in aseasonal tropical rainforests.</title>
        <authorList>
            <person name="Ng K.K.S."/>
            <person name="Kobayashi M.J."/>
            <person name="Fawcett J.A."/>
            <person name="Hatakeyama M."/>
            <person name="Paape T."/>
            <person name="Ng C.H."/>
            <person name="Ang C.C."/>
            <person name="Tnah L.H."/>
            <person name="Lee C.T."/>
            <person name="Nishiyama T."/>
            <person name="Sese J."/>
            <person name="O'Brien M.J."/>
            <person name="Copetti D."/>
            <person name="Mohd Noor M.I."/>
            <person name="Ong R.C."/>
            <person name="Putra M."/>
            <person name="Sireger I.Z."/>
            <person name="Indrioko S."/>
            <person name="Kosugi Y."/>
            <person name="Izuno A."/>
            <person name="Isagi Y."/>
            <person name="Lee S.L."/>
            <person name="Shimizu K.K."/>
        </authorList>
    </citation>
    <scope>NUCLEOTIDE SEQUENCE [LARGE SCALE GENOMIC DNA]</scope>
    <source>
        <strain evidence="1">214</strain>
    </source>
</reference>
<dbReference type="Proteomes" id="UP001054252">
    <property type="component" value="Unassembled WGS sequence"/>
</dbReference>
<accession>A0AAV5KCL6</accession>
<dbReference type="AlphaFoldDB" id="A0AAV5KCL6"/>
<sequence>MASGLPVGNGMANDRQSWRSYTRTLLVEVALKCRCPQLKHPPVSFISFYSLFSPFHHLHHLILSLAKICYVFISKSF</sequence>
<protein>
    <submittedName>
        <fullName evidence="1">Uncharacterized protein</fullName>
    </submittedName>
</protein>
<dbReference type="EMBL" id="BPVZ01000059">
    <property type="protein sequence ID" value="GKV22311.1"/>
    <property type="molecule type" value="Genomic_DNA"/>
</dbReference>
<proteinExistence type="predicted"/>